<comment type="caution">
    <text evidence="4">The sequence shown here is derived from an EMBL/GenBank/DDBJ whole genome shotgun (WGS) entry which is preliminary data.</text>
</comment>
<dbReference type="InterPro" id="IPR043132">
    <property type="entry name" value="BCAT-like_C"/>
</dbReference>
<protein>
    <submittedName>
        <fullName evidence="4">D-amino acid aminotransferase</fullName>
    </submittedName>
</protein>
<dbReference type="GO" id="GO:0008483">
    <property type="term" value="F:transaminase activity"/>
    <property type="evidence" value="ECO:0007669"/>
    <property type="project" value="UniProtKB-KW"/>
</dbReference>
<reference evidence="4 5" key="1">
    <citation type="submission" date="2016-08" db="EMBL/GenBank/DDBJ databases">
        <title>A new outlook on sporulation: Clostridium algidixylanolyticum.</title>
        <authorList>
            <person name="Poppleton D.I."/>
            <person name="Gribaldo S."/>
        </authorList>
    </citation>
    <scope>NUCLEOTIDE SEQUENCE [LARGE SCALE GENOMIC DNA]</scope>
    <source>
        <strain evidence="4 5">SPL73</strain>
    </source>
</reference>
<sequence length="285" mass="32194">MKELAYYDGTIGTPDELTIPFNDRVHFFGDGVYDATVGGNHKVYLLQDHLDRFYSSAKALDIKIPMEKEEFGELLTRLLSMVEGETHFVYWQVTRGAGTRNHTFADDMLGKLWVMIRPNRLKDPEVPVSLITREDTRFYHCNIKTLNLIPSVMASQKAKEAGAEETIFHRGEIVTECAHSNVSILKDGIFYSHPNDTMILRGISKTHMISACYRLGIPVIERPFTLSELMDADEIIVTSSSNFCLHANQIDGKPVGGKDPKNLLLIQDEVISEYLAYTGKKSLFD</sequence>
<evidence type="ECO:0000256" key="1">
    <source>
        <dbReference type="ARBA" id="ARBA00001933"/>
    </source>
</evidence>
<evidence type="ECO:0000313" key="5">
    <source>
        <dbReference type="Proteomes" id="UP000284277"/>
    </source>
</evidence>
<dbReference type="InterPro" id="IPR001544">
    <property type="entry name" value="Aminotrans_IV"/>
</dbReference>
<keyword evidence="4" id="KW-0032">Aminotransferase</keyword>
<comment type="cofactor">
    <cofactor evidence="1">
        <name>pyridoxal 5'-phosphate</name>
        <dbReference type="ChEBI" id="CHEBI:597326"/>
    </cofactor>
</comment>
<dbReference type="InterPro" id="IPR036038">
    <property type="entry name" value="Aminotransferase-like"/>
</dbReference>
<comment type="similarity">
    <text evidence="2">Belongs to the class-IV pyridoxal-phosphate-dependent aminotransferase family.</text>
</comment>
<evidence type="ECO:0000313" key="4">
    <source>
        <dbReference type="EMBL" id="RKD30786.1"/>
    </source>
</evidence>
<dbReference type="Gene3D" id="3.20.10.10">
    <property type="entry name" value="D-amino Acid Aminotransferase, subunit A, domain 2"/>
    <property type="match status" value="1"/>
</dbReference>
<keyword evidence="5" id="KW-1185">Reference proteome</keyword>
<accession>A0A419T007</accession>
<dbReference type="PANTHER" id="PTHR42743">
    <property type="entry name" value="AMINO-ACID AMINOTRANSFERASE"/>
    <property type="match status" value="1"/>
</dbReference>
<dbReference type="RefSeq" id="WP_120197577.1">
    <property type="nucleotide sequence ID" value="NZ_MCIA01000030.1"/>
</dbReference>
<dbReference type="OrthoDB" id="9805628at2"/>
<organism evidence="4 5">
    <name type="scientific">Lacrimispora algidixylanolytica</name>
    <dbReference type="NCBI Taxonomy" id="94868"/>
    <lineage>
        <taxon>Bacteria</taxon>
        <taxon>Bacillati</taxon>
        <taxon>Bacillota</taxon>
        <taxon>Clostridia</taxon>
        <taxon>Lachnospirales</taxon>
        <taxon>Lachnospiraceae</taxon>
        <taxon>Lacrimispora</taxon>
    </lineage>
</organism>
<dbReference type="SUPFAM" id="SSF56752">
    <property type="entry name" value="D-aminoacid aminotransferase-like PLP-dependent enzymes"/>
    <property type="match status" value="1"/>
</dbReference>
<dbReference type="PANTHER" id="PTHR42743:SF10">
    <property type="entry name" value="D-ALANINE AMINOTRANSFERASE"/>
    <property type="match status" value="1"/>
</dbReference>
<dbReference type="AlphaFoldDB" id="A0A419T007"/>
<keyword evidence="3" id="KW-0663">Pyridoxal phosphate</keyword>
<gene>
    <name evidence="4" type="ORF">BET01_05580</name>
</gene>
<dbReference type="GO" id="GO:0046394">
    <property type="term" value="P:carboxylic acid biosynthetic process"/>
    <property type="evidence" value="ECO:0007669"/>
    <property type="project" value="UniProtKB-ARBA"/>
</dbReference>
<dbReference type="Proteomes" id="UP000284277">
    <property type="component" value="Unassembled WGS sequence"/>
</dbReference>
<proteinExistence type="inferred from homology"/>
<evidence type="ECO:0000256" key="2">
    <source>
        <dbReference type="ARBA" id="ARBA00009320"/>
    </source>
</evidence>
<dbReference type="FunFam" id="3.20.10.10:FF:000002">
    <property type="entry name" value="D-alanine aminotransferase"/>
    <property type="match status" value="1"/>
</dbReference>
<dbReference type="Pfam" id="PF01063">
    <property type="entry name" value="Aminotran_4"/>
    <property type="match status" value="1"/>
</dbReference>
<dbReference type="GO" id="GO:0005829">
    <property type="term" value="C:cytosol"/>
    <property type="evidence" value="ECO:0007669"/>
    <property type="project" value="TreeGrafter"/>
</dbReference>
<evidence type="ECO:0000256" key="3">
    <source>
        <dbReference type="ARBA" id="ARBA00022898"/>
    </source>
</evidence>
<dbReference type="EMBL" id="MCIA01000030">
    <property type="protein sequence ID" value="RKD30786.1"/>
    <property type="molecule type" value="Genomic_DNA"/>
</dbReference>
<name>A0A419T007_9FIRM</name>
<dbReference type="InterPro" id="IPR043131">
    <property type="entry name" value="BCAT-like_N"/>
</dbReference>
<dbReference type="InterPro" id="IPR050571">
    <property type="entry name" value="Class-IV_PLP-Dep_Aminotrnsfr"/>
</dbReference>
<dbReference type="Gene3D" id="3.30.470.10">
    <property type="match status" value="1"/>
</dbReference>
<keyword evidence="4" id="KW-0808">Transferase</keyword>
<dbReference type="GO" id="GO:0008652">
    <property type="term" value="P:amino acid biosynthetic process"/>
    <property type="evidence" value="ECO:0007669"/>
    <property type="project" value="UniProtKB-ARBA"/>
</dbReference>